<reference evidence="3 4" key="1">
    <citation type="submission" date="2016-03" db="EMBL/GenBank/DDBJ databases">
        <title>Fine-scale spatial genetic structure of a fungal parasite of coffee scale insects.</title>
        <authorList>
            <person name="Jackson D."/>
            <person name="Zemenick K.A."/>
            <person name="Malloure B."/>
            <person name="Quandt C.A."/>
            <person name="James T.Y."/>
        </authorList>
    </citation>
    <scope>NUCLEOTIDE SEQUENCE [LARGE SCALE GENOMIC DNA]</scope>
    <source>
        <strain evidence="3 4">UM487</strain>
    </source>
</reference>
<evidence type="ECO:0000256" key="1">
    <source>
        <dbReference type="SAM" id="MobiDB-lite"/>
    </source>
</evidence>
<evidence type="ECO:0000313" key="4">
    <source>
        <dbReference type="Proteomes" id="UP000243081"/>
    </source>
</evidence>
<dbReference type="AlphaFoldDB" id="A0A179IBK5"/>
<feature type="transmembrane region" description="Helical" evidence="2">
    <location>
        <begin position="48"/>
        <end position="66"/>
    </location>
</feature>
<dbReference type="PANTHER" id="PTHR33604:SF3">
    <property type="entry name" value="OSJNBA0004B13.7 PROTEIN"/>
    <property type="match status" value="1"/>
</dbReference>
<organism evidence="3 4">
    <name type="scientific">Cordyceps confragosa</name>
    <name type="common">Lecanicillium lecanii</name>
    <dbReference type="NCBI Taxonomy" id="2714763"/>
    <lineage>
        <taxon>Eukaryota</taxon>
        <taxon>Fungi</taxon>
        <taxon>Dikarya</taxon>
        <taxon>Ascomycota</taxon>
        <taxon>Pezizomycotina</taxon>
        <taxon>Sordariomycetes</taxon>
        <taxon>Hypocreomycetidae</taxon>
        <taxon>Hypocreales</taxon>
        <taxon>Cordycipitaceae</taxon>
        <taxon>Akanthomyces</taxon>
    </lineage>
</organism>
<keyword evidence="4" id="KW-1185">Reference proteome</keyword>
<dbReference type="OMA" id="FFKHMPT"/>
<evidence type="ECO:0008006" key="5">
    <source>
        <dbReference type="Google" id="ProtNLM"/>
    </source>
</evidence>
<evidence type="ECO:0000256" key="2">
    <source>
        <dbReference type="SAM" id="Phobius"/>
    </source>
</evidence>
<dbReference type="EMBL" id="LUKN01002493">
    <property type="protein sequence ID" value="OAQ99000.1"/>
    <property type="molecule type" value="Genomic_DNA"/>
</dbReference>
<gene>
    <name evidence="3" type="ORF">LLEC1_02641</name>
</gene>
<name>A0A179IBK5_CORDF</name>
<keyword evidence="2" id="KW-0812">Transmembrane</keyword>
<protein>
    <recommendedName>
        <fullName evidence="5">Glycosyltransferase 2</fullName>
    </recommendedName>
</protein>
<accession>A0A179IBK5</accession>
<dbReference type="PANTHER" id="PTHR33604">
    <property type="entry name" value="OSJNBA0004B13.7 PROTEIN"/>
    <property type="match status" value="1"/>
</dbReference>
<feature type="region of interest" description="Disordered" evidence="1">
    <location>
        <begin position="574"/>
        <end position="594"/>
    </location>
</feature>
<evidence type="ECO:0000313" key="3">
    <source>
        <dbReference type="EMBL" id="OAQ99000.1"/>
    </source>
</evidence>
<sequence>MAPSSIARWFSQNVWAPDEKLTKKDDDLKLPHHTGNNWQAARKPRQQALIRCAVYALIAVCFVLLVRRITYSPEEDIVRPYSQYRHNDPAANGVATQLTAPKATTKPTIDSKPAGNSLGESAGGKSADDARHYKGTLKFRALSASLRQLSSARLGMGVNTVVFAASNVQSVATVLPMACQRAASQKDRIFFALFGDSDVELEQLLKVNSIDKSCKIMAIDARADQSRQLSSSRLAFASARAMYYIATYLRPLAVIVDGSFTEDRPFLDGIKDQMTDSPRIPLIELPYRAESRLSWMSHLDATALAEWNDVHFNILIHAPPAGTGNLKRLLRSLAAADLAGHRIPQVTVELPPIIDISLERFLNTFQWPRSRLAGSSPSMLTLRHRIRHEKPSPSESAVRLLESFWPSDTAKSHALILSPHTEVSPQFFHYVKYALLHRHYGTTGSEEDPYKLMFGISFTVPETHLHDTSPFSAPMAAKEGTSFVWQAPSSDALLVFGDKWVELHGYVSQILKAQKAGTTVPTLAQSEDVAKSKPAWLEYMLQLCRLRSYFTVYPSKETADAIVGVYADLPDVPDGREKSEADAGMETQRGSSFDAGSQVDMLNTLPDGGALPSLLKIAALAWQGQVSTIDEIVQVSHKQAAEFRRQIGTCRDPEAVVRRDRYAADLFCAVEE</sequence>
<comment type="caution">
    <text evidence="3">The sequence shown here is derived from an EMBL/GenBank/DDBJ whole genome shotgun (WGS) entry which is preliminary data.</text>
</comment>
<dbReference type="Proteomes" id="UP000243081">
    <property type="component" value="Unassembled WGS sequence"/>
</dbReference>
<dbReference type="OrthoDB" id="5397682at2759"/>
<feature type="region of interest" description="Disordered" evidence="1">
    <location>
        <begin position="98"/>
        <end position="127"/>
    </location>
</feature>
<keyword evidence="2" id="KW-1133">Transmembrane helix</keyword>
<proteinExistence type="predicted"/>
<keyword evidence="2" id="KW-0472">Membrane</keyword>